<keyword evidence="2" id="KW-1185">Reference proteome</keyword>
<organism evidence="1 2">
    <name type="scientific">Ramlibacter albus</name>
    <dbReference type="NCBI Taxonomy" id="2079448"/>
    <lineage>
        <taxon>Bacteria</taxon>
        <taxon>Pseudomonadati</taxon>
        <taxon>Pseudomonadota</taxon>
        <taxon>Betaproteobacteria</taxon>
        <taxon>Burkholderiales</taxon>
        <taxon>Comamonadaceae</taxon>
        <taxon>Ramlibacter</taxon>
    </lineage>
</organism>
<dbReference type="AlphaFoldDB" id="A0A923M6K0"/>
<dbReference type="EMBL" id="JACORU010000003">
    <property type="protein sequence ID" value="MBC5764731.1"/>
    <property type="molecule type" value="Genomic_DNA"/>
</dbReference>
<protein>
    <submittedName>
        <fullName evidence="1">SapC family protein</fullName>
    </submittedName>
</protein>
<sequence length="268" mass="28834">MNADFHAVTRERHAQRSWRKFSSYQWAAGANLVPIVAPELATAAMHLPIGFVHKEGEPPLTVAVLGFEPGVNLFVAADGRWLGGYVPAMLRMRPFALLPAPDGKLVLCVDEAAGEVRELPGAPGTEPFFTPEGELAPAVKQVMEFVSRVEDNKAPTAAAAAALKEHGLLVPWKITLQTDAGPREVEGLLKVEEAKIAGLPDEAFLALRRAHALPLLYAHLLSSQNMPLLGQLARARAAALKQQNVMPVTANGELDLSFMNGGDTLRFS</sequence>
<evidence type="ECO:0000313" key="2">
    <source>
        <dbReference type="Proteomes" id="UP000596827"/>
    </source>
</evidence>
<reference evidence="1" key="1">
    <citation type="submission" date="2020-08" db="EMBL/GenBank/DDBJ databases">
        <title>Ramlibacter sp. GTP1 16S ribosomal RNA gene genome sequencing and assembly.</title>
        <authorList>
            <person name="Kang M."/>
        </authorList>
    </citation>
    <scope>NUCLEOTIDE SEQUENCE</scope>
    <source>
        <strain evidence="1">GTP1</strain>
    </source>
</reference>
<dbReference type="InterPro" id="IPR010836">
    <property type="entry name" value="SapC"/>
</dbReference>
<dbReference type="Proteomes" id="UP000596827">
    <property type="component" value="Unassembled WGS sequence"/>
</dbReference>
<comment type="caution">
    <text evidence="1">The sequence shown here is derived from an EMBL/GenBank/DDBJ whole genome shotgun (WGS) entry which is preliminary data.</text>
</comment>
<gene>
    <name evidence="1" type="ORF">H8R02_09740</name>
</gene>
<name>A0A923M6K0_9BURK</name>
<accession>A0A923M6K0</accession>
<dbReference type="RefSeq" id="WP_187081207.1">
    <property type="nucleotide sequence ID" value="NZ_JACORU010000003.1"/>
</dbReference>
<evidence type="ECO:0000313" key="1">
    <source>
        <dbReference type="EMBL" id="MBC5764731.1"/>
    </source>
</evidence>
<proteinExistence type="predicted"/>
<dbReference type="Pfam" id="PF07277">
    <property type="entry name" value="SapC"/>
    <property type="match status" value="1"/>
</dbReference>